<sequence length="854" mass="93166">MSEPNNLEQFAAPETPTSTFAPGDFADSIMPAVGSNTSELNHHIESETSGLHVNSSESNHYVQIYCYSPSDNTTARLIKFDEKSPLALEVQAGNDIILREVLTEAATLKSDTNIVTYQADSTTERKPTWKLQFQLPGPALGFVNYHTFKLPELRRNGCLSRFLGPGNQSSSIAVSPVPSSAVSTSSNATSRNDLAYSANRISSATFADLSQLNGEAILFSLVDVVEGTLQVLNAKHGGSFFDHVSQLAKGIGLENDADFMKHAKNVFIGGLSSSRYSRSKPILLITEELVSDFLSKSDTLQKFPREFIDTYVKEISKKILVKAQNPQDPAQSKSRNYTESHNTETGHLIDVTEVLKPVKLVSATNPVTAINHAAVIESVGTSNLVLGQERRTYSIMEMIQMRSGAKLSREREIASVDIIQTTASGLRIVAGKNQGPRLFNKTKLLRSKHQEQSSFVQAQSLVGSTNHTSSGGIDRQDYCNFAPSKAAEANRQGIKNGALASISVEHNIKRSSADVHHQSLSGNSNSVSSVAVQAQNSNVAKKSTTEAESELTIKVGSENKTNPLLLPTNIGLSTSKYATTEVVNQATVLHAAPSYEHSPHQTVKRQDSPSKPSVSSKSLRSNQLHDTFLWETLLLSKQIQPSIKVERPETPKKEPVSKVDIASKLEQVHEFKAVKEEEALVSVIENAEWTTVKKATKQIAKAIGSQNNNSGFDRRLPTGSRHVATGSEIEIIAKILSNIEVKTERDNNVITEVLPAPERSTSPTIEEILEKKRANGLATSKWAGPQTTVFKPARHTPVLTSADNSQSDSNKSQYKSTFYPQNSQYNPAIQAQALYGDFSPAWEPVLYSARTNLS</sequence>
<reference evidence="2 3" key="1">
    <citation type="submission" date="2018-06" db="EMBL/GenBank/DDBJ databases">
        <title>Genome Sequence of the Brown Rot Fungal Pathogen Monilinia fructigena.</title>
        <authorList>
            <person name="Landi L."/>
            <person name="De Miccolis Angelini R.M."/>
            <person name="Pollastro S."/>
            <person name="Abate D."/>
            <person name="Faretra F."/>
            <person name="Romanazzi G."/>
        </authorList>
    </citation>
    <scope>NUCLEOTIDE SEQUENCE [LARGE SCALE GENOMIC DNA]</scope>
    <source>
        <strain evidence="2 3">Mfrg269</strain>
    </source>
</reference>
<feature type="compositionally biased region" description="Polar residues" evidence="1">
    <location>
        <begin position="456"/>
        <end position="471"/>
    </location>
</feature>
<evidence type="ECO:0000256" key="1">
    <source>
        <dbReference type="SAM" id="MobiDB-lite"/>
    </source>
</evidence>
<name>A0A395IYH1_9HELO</name>
<keyword evidence="3" id="KW-1185">Reference proteome</keyword>
<feature type="compositionally biased region" description="Polar residues" evidence="1">
    <location>
        <begin position="798"/>
        <end position="820"/>
    </location>
</feature>
<dbReference type="OrthoDB" id="3543352at2759"/>
<evidence type="ECO:0000313" key="2">
    <source>
        <dbReference type="EMBL" id="RAL65305.1"/>
    </source>
</evidence>
<feature type="region of interest" description="Disordered" evidence="1">
    <location>
        <begin position="592"/>
        <end position="620"/>
    </location>
</feature>
<dbReference type="AlphaFoldDB" id="A0A395IYH1"/>
<protein>
    <submittedName>
        <fullName evidence="2">Uncharacterized protein</fullName>
    </submittedName>
</protein>
<feature type="region of interest" description="Disordered" evidence="1">
    <location>
        <begin position="1"/>
        <end position="20"/>
    </location>
</feature>
<accession>A0A395IYH1</accession>
<comment type="caution">
    <text evidence="2">The sequence shown here is derived from an EMBL/GenBank/DDBJ whole genome shotgun (WGS) entry which is preliminary data.</text>
</comment>
<dbReference type="EMBL" id="QKRW01000010">
    <property type="protein sequence ID" value="RAL65305.1"/>
    <property type="molecule type" value="Genomic_DNA"/>
</dbReference>
<feature type="region of interest" description="Disordered" evidence="1">
    <location>
        <begin position="791"/>
        <end position="820"/>
    </location>
</feature>
<evidence type="ECO:0000313" key="3">
    <source>
        <dbReference type="Proteomes" id="UP000249056"/>
    </source>
</evidence>
<feature type="region of interest" description="Disordered" evidence="1">
    <location>
        <begin position="456"/>
        <end position="476"/>
    </location>
</feature>
<feature type="compositionally biased region" description="Low complexity" evidence="1">
    <location>
        <begin position="609"/>
        <end position="618"/>
    </location>
</feature>
<gene>
    <name evidence="2" type="ORF">DID88_000873</name>
</gene>
<proteinExistence type="predicted"/>
<organism evidence="2 3">
    <name type="scientific">Monilinia fructigena</name>
    <dbReference type="NCBI Taxonomy" id="38457"/>
    <lineage>
        <taxon>Eukaryota</taxon>
        <taxon>Fungi</taxon>
        <taxon>Dikarya</taxon>
        <taxon>Ascomycota</taxon>
        <taxon>Pezizomycotina</taxon>
        <taxon>Leotiomycetes</taxon>
        <taxon>Helotiales</taxon>
        <taxon>Sclerotiniaceae</taxon>
        <taxon>Monilinia</taxon>
    </lineage>
</organism>
<dbReference type="Proteomes" id="UP000249056">
    <property type="component" value="Unassembled WGS sequence"/>
</dbReference>